<keyword evidence="4" id="KW-1185">Reference proteome</keyword>
<protein>
    <submittedName>
        <fullName evidence="3">Protein saf4</fullName>
    </submittedName>
</protein>
<dbReference type="Proteomes" id="UP001176521">
    <property type="component" value="Unassembled WGS sequence"/>
</dbReference>
<accession>A0AAN6G450</accession>
<organism evidence="3 4">
    <name type="scientific">Tilletia horrida</name>
    <dbReference type="NCBI Taxonomy" id="155126"/>
    <lineage>
        <taxon>Eukaryota</taxon>
        <taxon>Fungi</taxon>
        <taxon>Dikarya</taxon>
        <taxon>Basidiomycota</taxon>
        <taxon>Ustilaginomycotina</taxon>
        <taxon>Exobasidiomycetes</taxon>
        <taxon>Tilletiales</taxon>
        <taxon>Tilletiaceae</taxon>
        <taxon>Tilletia</taxon>
    </lineage>
</organism>
<dbReference type="PANTHER" id="PTHR12111:SF2">
    <property type="entry name" value="SPLICING FACTOR YJU2B-RELATED"/>
    <property type="match status" value="1"/>
</dbReference>
<dbReference type="GO" id="GO:0000398">
    <property type="term" value="P:mRNA splicing, via spliceosome"/>
    <property type="evidence" value="ECO:0007669"/>
    <property type="project" value="InterPro"/>
</dbReference>
<feature type="region of interest" description="Disordered" evidence="2">
    <location>
        <begin position="1"/>
        <end position="21"/>
    </location>
</feature>
<evidence type="ECO:0000313" key="4">
    <source>
        <dbReference type="Proteomes" id="UP001176521"/>
    </source>
</evidence>
<dbReference type="AlphaFoldDB" id="A0AAN6G450"/>
<dbReference type="InterPro" id="IPR007590">
    <property type="entry name" value="Saf4/Yju2"/>
</dbReference>
<dbReference type="GO" id="GO:0005684">
    <property type="term" value="C:U2-type spliceosomal complex"/>
    <property type="evidence" value="ECO:0007669"/>
    <property type="project" value="TreeGrafter"/>
</dbReference>
<feature type="compositionally biased region" description="Basic and acidic residues" evidence="2">
    <location>
        <begin position="219"/>
        <end position="245"/>
    </location>
</feature>
<comment type="similarity">
    <text evidence="1">Belongs to the CWC16 family.</text>
</comment>
<feature type="compositionally biased region" description="Low complexity" evidence="2">
    <location>
        <begin position="298"/>
        <end position="317"/>
    </location>
</feature>
<comment type="caution">
    <text evidence="3">The sequence shown here is derived from an EMBL/GenBank/DDBJ whole genome shotgun (WGS) entry which is preliminary data.</text>
</comment>
<dbReference type="PANTHER" id="PTHR12111">
    <property type="entry name" value="SPLICING FACTOR YJU2"/>
    <property type="match status" value="1"/>
</dbReference>
<evidence type="ECO:0000256" key="1">
    <source>
        <dbReference type="ARBA" id="ARBA00005595"/>
    </source>
</evidence>
<reference evidence="3" key="1">
    <citation type="journal article" date="2023" name="PhytoFront">
        <title>Draft Genome Resources of Seven Strains of Tilletia horrida, Causal Agent of Kernel Smut of Rice.</title>
        <authorList>
            <person name="Khanal S."/>
            <person name="Antony Babu S."/>
            <person name="Zhou X.G."/>
        </authorList>
    </citation>
    <scope>NUCLEOTIDE SEQUENCE</scope>
    <source>
        <strain evidence="3">TX3</strain>
    </source>
</reference>
<name>A0AAN6G450_9BASI</name>
<dbReference type="Pfam" id="PF04502">
    <property type="entry name" value="Saf4_Yju2"/>
    <property type="match status" value="1"/>
</dbReference>
<sequence>MQGFNMGRYRPPDDDPSKVSWNKSHALGKRAHKLDQGILVVRFELPFDIWCGSCETHIGQGVRFNAEKRKIGNYLSSPIYAFRCKCATCKNFFEVRTDPKNASFKVTEGARQKEEDWDPEENGGLPVFDTDASSSAQPLDAFSQLEKTTTQQTRAKSAQERILELEKHATARSSDPYALNFRLRSSFRVEKKELQHELRQDNALRQRIGWDEDRALVKEDEQDRREAHAAWARERDEAARRKVEAGHITPRTRSAALMSNSRHSTELVSTSSAGRKMIAQSAGASSSSKTRSSRHQDASATKGRAAAAASTSKLTAPAKALAARVLANTKRKSHPFGA</sequence>
<feature type="compositionally biased region" description="Low complexity" evidence="2">
    <location>
        <begin position="279"/>
        <end position="290"/>
    </location>
</feature>
<gene>
    <name evidence="3" type="primary">saf4</name>
    <name evidence="3" type="ORF">OC842_007335</name>
</gene>
<evidence type="ECO:0000313" key="3">
    <source>
        <dbReference type="EMBL" id="KAK0519758.1"/>
    </source>
</evidence>
<proteinExistence type="inferred from homology"/>
<dbReference type="EMBL" id="JAPDMQ010000913">
    <property type="protein sequence ID" value="KAK0519758.1"/>
    <property type="molecule type" value="Genomic_DNA"/>
</dbReference>
<feature type="region of interest" description="Disordered" evidence="2">
    <location>
        <begin position="219"/>
        <end position="317"/>
    </location>
</feature>
<feature type="compositionally biased region" description="Polar residues" evidence="2">
    <location>
        <begin position="257"/>
        <end position="273"/>
    </location>
</feature>
<dbReference type="GO" id="GO:0071014">
    <property type="term" value="C:post-mRNA release spliceosomal complex"/>
    <property type="evidence" value="ECO:0007669"/>
    <property type="project" value="TreeGrafter"/>
</dbReference>
<evidence type="ECO:0000256" key="2">
    <source>
        <dbReference type="SAM" id="MobiDB-lite"/>
    </source>
</evidence>